<dbReference type="EC" id="5.5.1.4" evidence="6"/>
<dbReference type="GO" id="GO:0005737">
    <property type="term" value="C:cytoplasm"/>
    <property type="evidence" value="ECO:0007669"/>
    <property type="project" value="UniProtKB-SubCell"/>
</dbReference>
<evidence type="ECO:0000256" key="4">
    <source>
        <dbReference type="ARBA" id="ARBA00005117"/>
    </source>
</evidence>
<evidence type="ECO:0000256" key="5">
    <source>
        <dbReference type="ARBA" id="ARBA00010813"/>
    </source>
</evidence>
<dbReference type="InterPro" id="IPR002587">
    <property type="entry name" value="Myo-inos-1-P_Synthase"/>
</dbReference>
<dbReference type="SUPFAM" id="SSF51735">
    <property type="entry name" value="NAD(P)-binding Rossmann-fold domains"/>
    <property type="match status" value="1"/>
</dbReference>
<evidence type="ECO:0000256" key="15">
    <source>
        <dbReference type="SAM" id="MobiDB-lite"/>
    </source>
</evidence>
<dbReference type="PhylomeDB" id="A0A0G4G316"/>
<dbReference type="GO" id="GO:0004512">
    <property type="term" value="F:inositol-3-phosphate synthase activity"/>
    <property type="evidence" value="ECO:0007669"/>
    <property type="project" value="UniProtKB-EC"/>
</dbReference>
<dbReference type="GO" id="GO:0006021">
    <property type="term" value="P:inositol biosynthetic process"/>
    <property type="evidence" value="ECO:0007669"/>
    <property type="project" value="UniProtKB-UniPathway"/>
</dbReference>
<keyword evidence="9" id="KW-0398">Inositol biosynthesis</keyword>
<evidence type="ECO:0000256" key="8">
    <source>
        <dbReference type="ARBA" id="ARBA00022516"/>
    </source>
</evidence>
<sequence length="646" mass="69417">MAPVIVQSPNLQEDDECLLSVFEDADTVVTKTGAGGFCVSPIKRLYAMRTMKRVQKTGLMLIGLGGNNGSTAVAGILANRRKVSWHTKEGSCSANYFGSVTQSSTMRLGRDPDGREVFVPVTDLVPLLNPNDLFVSGWDISGMRLGDAMRRAKVLDYDLQRQLYDEMQSLPPPLPAVHFDGFVAKNQSERADNVLKGSKAEQLEAVRAHIREYKEANGLDTVIVLWTANTERCTETLEGVHDTEENLLEAIRTGHPEIAPSTIYCVAAILEGCSYVNGSPQNTFCPGILAMAMSRGVFLVGDDFKSGQTKFKSVLVDALVGAGVKPRSIVSYNHLGNNDGRNLSAPECFRSKEVSKSNVVDDMVSSNSLLYDVEGGESPDHAVVIKYVPFVGDSKRAMDEFTSEIFMGGRNTIVVHNTCEDSLLAVPLLIDLAVVTEFASRIEIGRAPERETATAGVAGDGGGGFVFEKMHSCLSLASYLTKAPYVPPGRPVVNALFRQRECILNFLRAAAGLPPDSFLLFEDRLREPLTSVQLPPTCTLPAVPSTSPCSGSAPSSAPPFVACSPASCETRWPGRNANCPARERPEREAGCEFVEFPREKKTTTQTPSWLGHAGVEKGEGGEALLGGACGSLAESQATTAAEVPSS</sequence>
<name>A0A0G4G316_9ALVE</name>
<keyword evidence="13" id="KW-0413">Isomerase</keyword>
<evidence type="ECO:0000256" key="11">
    <source>
        <dbReference type="ARBA" id="ARBA00023098"/>
    </source>
</evidence>
<comment type="pathway">
    <text evidence="4">Polyol metabolism; myo-inositol biosynthesis; myo-inositol from D-glucose 6-phosphate: step 1/2.</text>
</comment>
<dbReference type="Pfam" id="PF01658">
    <property type="entry name" value="Inos-1-P_synth"/>
    <property type="match status" value="1"/>
</dbReference>
<keyword evidence="11" id="KW-0443">Lipid metabolism</keyword>
<dbReference type="InterPro" id="IPR036291">
    <property type="entry name" value="NAD(P)-bd_dom_sf"/>
</dbReference>
<keyword evidence="8" id="KW-0444">Lipid biosynthesis</keyword>
<gene>
    <name evidence="17" type="ORF">Cvel_20014</name>
</gene>
<evidence type="ECO:0000256" key="7">
    <source>
        <dbReference type="ARBA" id="ARBA00022490"/>
    </source>
</evidence>
<dbReference type="FunFam" id="3.40.50.720:FF:000069">
    <property type="entry name" value="Inositol-3-phosphate synthase 1"/>
    <property type="match status" value="1"/>
</dbReference>
<feature type="region of interest" description="Disordered" evidence="15">
    <location>
        <begin position="598"/>
        <end position="622"/>
    </location>
</feature>
<reference evidence="17" key="1">
    <citation type="submission" date="2014-11" db="EMBL/GenBank/DDBJ databases">
        <authorList>
            <person name="Otto D Thomas"/>
            <person name="Naeem Raeece"/>
        </authorList>
    </citation>
    <scope>NUCLEOTIDE SEQUENCE</scope>
</reference>
<dbReference type="Gene3D" id="3.40.50.720">
    <property type="entry name" value="NAD(P)-binding Rossmann-like Domain"/>
    <property type="match status" value="2"/>
</dbReference>
<comment type="subcellular location">
    <subcellularLocation>
        <location evidence="3">Cytoplasm</location>
    </subcellularLocation>
</comment>
<evidence type="ECO:0000256" key="6">
    <source>
        <dbReference type="ARBA" id="ARBA00012125"/>
    </source>
</evidence>
<keyword evidence="14" id="KW-1208">Phospholipid metabolism</keyword>
<dbReference type="SUPFAM" id="SSF55347">
    <property type="entry name" value="Glyceraldehyde-3-phosphate dehydrogenase-like, C-terminal domain"/>
    <property type="match status" value="1"/>
</dbReference>
<feature type="domain" description="Myo-inositol-1-phosphate synthase GAPDH-like" evidence="16">
    <location>
        <begin position="307"/>
        <end position="422"/>
    </location>
</feature>
<evidence type="ECO:0000256" key="10">
    <source>
        <dbReference type="ARBA" id="ARBA00023027"/>
    </source>
</evidence>
<organism evidence="17">
    <name type="scientific">Chromera velia CCMP2878</name>
    <dbReference type="NCBI Taxonomy" id="1169474"/>
    <lineage>
        <taxon>Eukaryota</taxon>
        <taxon>Sar</taxon>
        <taxon>Alveolata</taxon>
        <taxon>Colpodellida</taxon>
        <taxon>Chromeraceae</taxon>
        <taxon>Chromera</taxon>
    </lineage>
</organism>
<evidence type="ECO:0000259" key="16">
    <source>
        <dbReference type="Pfam" id="PF01658"/>
    </source>
</evidence>
<keyword evidence="12" id="KW-0594">Phospholipid biosynthesis</keyword>
<evidence type="ECO:0000313" key="17">
    <source>
        <dbReference type="EMBL" id="CEM22620.1"/>
    </source>
</evidence>
<dbReference type="PANTHER" id="PTHR11510">
    <property type="entry name" value="MYO-INOSITOL-1 PHOSPHATE SYNTHASE"/>
    <property type="match status" value="1"/>
</dbReference>
<evidence type="ECO:0000256" key="9">
    <source>
        <dbReference type="ARBA" id="ARBA00022550"/>
    </source>
</evidence>
<dbReference type="Pfam" id="PF07994">
    <property type="entry name" value="NAD_binding_5"/>
    <property type="match status" value="1"/>
</dbReference>
<evidence type="ECO:0000256" key="13">
    <source>
        <dbReference type="ARBA" id="ARBA00023235"/>
    </source>
</evidence>
<accession>A0A0G4G316</accession>
<evidence type="ECO:0000256" key="14">
    <source>
        <dbReference type="ARBA" id="ARBA00023264"/>
    </source>
</evidence>
<evidence type="ECO:0000256" key="3">
    <source>
        <dbReference type="ARBA" id="ARBA00004496"/>
    </source>
</evidence>
<protein>
    <recommendedName>
        <fullName evidence="6">inositol-3-phosphate synthase</fullName>
        <ecNumber evidence="6">5.5.1.4</ecNumber>
    </recommendedName>
</protein>
<proteinExistence type="inferred from homology"/>
<comment type="catalytic activity">
    <reaction evidence="1">
        <text>D-glucose 6-phosphate = 1D-myo-inositol 3-phosphate</text>
        <dbReference type="Rhea" id="RHEA:10716"/>
        <dbReference type="ChEBI" id="CHEBI:58401"/>
        <dbReference type="ChEBI" id="CHEBI:61548"/>
        <dbReference type="EC" id="5.5.1.4"/>
    </reaction>
</comment>
<comment type="cofactor">
    <cofactor evidence="2">
        <name>NAD(+)</name>
        <dbReference type="ChEBI" id="CHEBI:57540"/>
    </cofactor>
</comment>
<evidence type="ECO:0000256" key="12">
    <source>
        <dbReference type="ARBA" id="ARBA00023209"/>
    </source>
</evidence>
<comment type="similarity">
    <text evidence="5">Belongs to the myo-inositol 1-phosphate synthase family.</text>
</comment>
<dbReference type="VEuPathDB" id="CryptoDB:Cvel_20014"/>
<dbReference type="AlphaFoldDB" id="A0A0G4G316"/>
<dbReference type="UniPathway" id="UPA00823">
    <property type="reaction ID" value="UER00787"/>
</dbReference>
<dbReference type="GO" id="GO:0008654">
    <property type="term" value="P:phospholipid biosynthetic process"/>
    <property type="evidence" value="ECO:0007669"/>
    <property type="project" value="UniProtKB-KW"/>
</dbReference>
<evidence type="ECO:0000256" key="1">
    <source>
        <dbReference type="ARBA" id="ARBA00000113"/>
    </source>
</evidence>
<dbReference type="InterPro" id="IPR013021">
    <property type="entry name" value="Myo-inos-1-P_Synthase_GAPDH"/>
</dbReference>
<dbReference type="EMBL" id="CDMZ01000844">
    <property type="protein sequence ID" value="CEM22620.1"/>
    <property type="molecule type" value="Genomic_DNA"/>
</dbReference>
<keyword evidence="10" id="KW-0520">NAD</keyword>
<evidence type="ECO:0000256" key="2">
    <source>
        <dbReference type="ARBA" id="ARBA00001911"/>
    </source>
</evidence>
<keyword evidence="7" id="KW-0963">Cytoplasm</keyword>